<name>A0ABD3QR88_9STRA</name>
<comment type="caution">
    <text evidence="1">The sequence shown here is derived from an EMBL/GenBank/DDBJ whole genome shotgun (WGS) entry which is preliminary data.</text>
</comment>
<dbReference type="AlphaFoldDB" id="A0ABD3QR88"/>
<dbReference type="Proteomes" id="UP001530400">
    <property type="component" value="Unassembled WGS sequence"/>
</dbReference>
<reference evidence="1 2" key="1">
    <citation type="submission" date="2024-10" db="EMBL/GenBank/DDBJ databases">
        <title>Updated reference genomes for cyclostephanoid diatoms.</title>
        <authorList>
            <person name="Roberts W.R."/>
            <person name="Alverson A.J."/>
        </authorList>
    </citation>
    <scope>NUCLEOTIDE SEQUENCE [LARGE SCALE GENOMIC DNA]</scope>
    <source>
        <strain evidence="1 2">AJA010-31</strain>
    </source>
</reference>
<evidence type="ECO:0000313" key="1">
    <source>
        <dbReference type="EMBL" id="KAL3802441.1"/>
    </source>
</evidence>
<keyword evidence="2" id="KW-1185">Reference proteome</keyword>
<protein>
    <submittedName>
        <fullName evidence="1">Uncharacterized protein</fullName>
    </submittedName>
</protein>
<dbReference type="EMBL" id="JALLPJ020000101">
    <property type="protein sequence ID" value="KAL3802441.1"/>
    <property type="molecule type" value="Genomic_DNA"/>
</dbReference>
<sequence>MNIANATAPSPVLLTPEVVLHNFELLEDITSASEVVVHPYEILQALGAANTLIAMSEDSNFEASSSGSISDSASDGYDSDCYDSTSNIKINLYDPADEGRIGGFHNVFRRDIYEGFVVQSGEKFEGTVAFRCRFCKHLPYKARAKQSEVYPRTVEGLYRAHIRFNHDHFPACKFIPREIKAKVARLKKSSPRGNKAAWVESALNKGLVNDVNGIVYCGVVN</sequence>
<accession>A0ABD3QR88</accession>
<gene>
    <name evidence="1" type="ORF">ACHAWO_004743</name>
</gene>
<evidence type="ECO:0000313" key="2">
    <source>
        <dbReference type="Proteomes" id="UP001530400"/>
    </source>
</evidence>
<proteinExistence type="predicted"/>
<organism evidence="1 2">
    <name type="scientific">Cyclotella atomus</name>
    <dbReference type="NCBI Taxonomy" id="382360"/>
    <lineage>
        <taxon>Eukaryota</taxon>
        <taxon>Sar</taxon>
        <taxon>Stramenopiles</taxon>
        <taxon>Ochrophyta</taxon>
        <taxon>Bacillariophyta</taxon>
        <taxon>Coscinodiscophyceae</taxon>
        <taxon>Thalassiosirophycidae</taxon>
        <taxon>Stephanodiscales</taxon>
        <taxon>Stephanodiscaceae</taxon>
        <taxon>Cyclotella</taxon>
    </lineage>
</organism>